<dbReference type="SUPFAM" id="SSF54427">
    <property type="entry name" value="NTF2-like"/>
    <property type="match status" value="1"/>
</dbReference>
<dbReference type="InterPro" id="IPR046860">
    <property type="entry name" value="SnoaL_5"/>
</dbReference>
<accession>B1ZYZ0</accession>
<keyword evidence="3" id="KW-1185">Reference proteome</keyword>
<dbReference type="eggNOG" id="COG3631">
    <property type="taxonomic scope" value="Bacteria"/>
</dbReference>
<dbReference type="STRING" id="452637.Oter_3033"/>
<dbReference type="AlphaFoldDB" id="B1ZYZ0"/>
<feature type="domain" description="SnoaL-like" evidence="1">
    <location>
        <begin position="1"/>
        <end position="118"/>
    </location>
</feature>
<dbReference type="RefSeq" id="WP_012375842.1">
    <property type="nucleotide sequence ID" value="NC_010571.1"/>
</dbReference>
<dbReference type="EMBL" id="CP001032">
    <property type="protein sequence ID" value="ACB76313.1"/>
    <property type="molecule type" value="Genomic_DNA"/>
</dbReference>
<dbReference type="OrthoDB" id="336094at2"/>
<dbReference type="Pfam" id="PF20409">
    <property type="entry name" value="SnoaL_5"/>
    <property type="match status" value="1"/>
</dbReference>
<dbReference type="Gene3D" id="3.10.450.50">
    <property type="match status" value="1"/>
</dbReference>
<dbReference type="KEGG" id="ote:Oter_3033"/>
<protein>
    <recommendedName>
        <fullName evidence="1">SnoaL-like domain-containing protein</fullName>
    </recommendedName>
</protein>
<evidence type="ECO:0000313" key="2">
    <source>
        <dbReference type="EMBL" id="ACB76313.1"/>
    </source>
</evidence>
<dbReference type="InterPro" id="IPR032710">
    <property type="entry name" value="NTF2-like_dom_sf"/>
</dbReference>
<sequence length="119" mass="13482">MTTQEIAQRLVALCREAKWETAQRELFADDAVSLEPYATPAFEKETRGLPAIIEKGHKFDAMIEKMHRLEVSDPLVATNAFACTMRMDVTMKGQGRMDMAELCVYNVKDGKIVSEQFHV</sequence>
<gene>
    <name evidence="2" type="ordered locus">Oter_3033</name>
</gene>
<proteinExistence type="predicted"/>
<organism evidence="2 3">
    <name type="scientific">Opitutus terrae (strain DSM 11246 / JCM 15787 / PB90-1)</name>
    <dbReference type="NCBI Taxonomy" id="452637"/>
    <lineage>
        <taxon>Bacteria</taxon>
        <taxon>Pseudomonadati</taxon>
        <taxon>Verrucomicrobiota</taxon>
        <taxon>Opitutia</taxon>
        <taxon>Opitutales</taxon>
        <taxon>Opitutaceae</taxon>
        <taxon>Opitutus</taxon>
    </lineage>
</organism>
<name>B1ZYZ0_OPITP</name>
<evidence type="ECO:0000313" key="3">
    <source>
        <dbReference type="Proteomes" id="UP000007013"/>
    </source>
</evidence>
<dbReference type="Proteomes" id="UP000007013">
    <property type="component" value="Chromosome"/>
</dbReference>
<reference evidence="2 3" key="1">
    <citation type="journal article" date="2011" name="J. Bacteriol.">
        <title>Genome sequence of the verrucomicrobium Opitutus terrae PB90-1, an abundant inhabitant of rice paddy soil ecosystems.</title>
        <authorList>
            <person name="van Passel M.W."/>
            <person name="Kant R."/>
            <person name="Palva A."/>
            <person name="Copeland A."/>
            <person name="Lucas S."/>
            <person name="Lapidus A."/>
            <person name="Glavina del Rio T."/>
            <person name="Pitluck S."/>
            <person name="Goltsman E."/>
            <person name="Clum A."/>
            <person name="Sun H."/>
            <person name="Schmutz J."/>
            <person name="Larimer F.W."/>
            <person name="Land M.L."/>
            <person name="Hauser L."/>
            <person name="Kyrpides N."/>
            <person name="Mikhailova N."/>
            <person name="Richardson P.P."/>
            <person name="Janssen P.H."/>
            <person name="de Vos W.M."/>
            <person name="Smidt H."/>
        </authorList>
    </citation>
    <scope>NUCLEOTIDE SEQUENCE [LARGE SCALE GENOMIC DNA]</scope>
    <source>
        <strain evidence="3">DSM 11246 / JCM 15787 / PB90-1</strain>
    </source>
</reference>
<evidence type="ECO:0000259" key="1">
    <source>
        <dbReference type="Pfam" id="PF20409"/>
    </source>
</evidence>
<dbReference type="HOGENOM" id="CLU_151236_0_0_0"/>